<evidence type="ECO:0000313" key="2">
    <source>
        <dbReference type="EMBL" id="EJZ12249.1"/>
    </source>
</evidence>
<accession>K0VM84</accession>
<comment type="caution">
    <text evidence="2">The sequence shown here is derived from an EMBL/GenBank/DDBJ whole genome shotgun (WGS) entry which is preliminary data.</text>
</comment>
<organism evidence="2 3">
    <name type="scientific">Mycolicibacterium vaccae ATCC 25954</name>
    <dbReference type="NCBI Taxonomy" id="1194972"/>
    <lineage>
        <taxon>Bacteria</taxon>
        <taxon>Bacillati</taxon>
        <taxon>Actinomycetota</taxon>
        <taxon>Actinomycetes</taxon>
        <taxon>Mycobacteriales</taxon>
        <taxon>Mycobacteriaceae</taxon>
        <taxon>Mycolicibacterium</taxon>
    </lineage>
</organism>
<keyword evidence="2" id="KW-0012">Acyltransferase</keyword>
<dbReference type="GO" id="GO:0004144">
    <property type="term" value="F:diacylglycerol O-acyltransferase activity"/>
    <property type="evidence" value="ECO:0007669"/>
    <property type="project" value="InterPro"/>
</dbReference>
<dbReference type="HOGENOM" id="CLU_024186_4_2_11"/>
<gene>
    <name evidence="2" type="ORF">MVAC_03306</name>
</gene>
<proteinExistence type="predicted"/>
<name>K0VM84_MYCVA</name>
<dbReference type="eggNOG" id="COG1020">
    <property type="taxonomic scope" value="Bacteria"/>
</dbReference>
<keyword evidence="3" id="KW-1185">Reference proteome</keyword>
<dbReference type="InterPro" id="IPR004255">
    <property type="entry name" value="O-acyltransferase_WSD1_N"/>
</dbReference>
<feature type="domain" description="O-acyltransferase WSD1-like N-terminal" evidence="1">
    <location>
        <begin position="6"/>
        <end position="269"/>
    </location>
</feature>
<keyword evidence="2" id="KW-0808">Transferase</keyword>
<dbReference type="PATRIC" id="fig|1194972.3.peg.668"/>
<evidence type="ECO:0000259" key="1">
    <source>
        <dbReference type="Pfam" id="PF03007"/>
    </source>
</evidence>
<dbReference type="Proteomes" id="UP000006072">
    <property type="component" value="Unassembled WGS sequence"/>
</dbReference>
<dbReference type="GO" id="GO:0045017">
    <property type="term" value="P:glycerolipid biosynthetic process"/>
    <property type="evidence" value="ECO:0007669"/>
    <property type="project" value="InterPro"/>
</dbReference>
<evidence type="ECO:0000313" key="3">
    <source>
        <dbReference type="Proteomes" id="UP000006072"/>
    </source>
</evidence>
<sequence length="489" mass="50763">MSAARLAESDARTLYLQTPTTPAYTVSVVVLEPSPGIDHAVLRGIVAVGLPRLPRFRGRLVDKPLGIGLPVWADIEGYDAHAHVHSASVPAPGGQRELAELVGRLAAAAQHESKSLWQAWTIDGLAEGRWAVAVMTSPALGTAPVTDLLLSAEPHPAGHPTVGAGFGPAPSVGGLVADAVTEMVQGQMAGARILLGGVSQAWRAARQLGYGPTESATDTTAVASMRGPVPATVFGAPLSARRSMRLASVRLDDVEAVSDAFGCNTATVVLTALTLSLRAWLGRHDTVPAHPLLFEVPVSSPSGDPADGRNASAIGQIRSPVQLDDPVQILTNLHTATERLNIANHFDPEIGAPAGDLDSLMMLLPPWAMRWAMALGAEVGQAAWHTPTGHCSVSFVSAPHGYCGAARVAASYTSAPLAHSRGLSLTVTTGTDIMDVCVTACPDNVAAIGEISEGIVDAVGVLTAAAMRSPRGEGRSVVTEMNSYSRRRL</sequence>
<dbReference type="RefSeq" id="WP_003929856.1">
    <property type="nucleotide sequence ID" value="NZ_JH814687.1"/>
</dbReference>
<dbReference type="EMBL" id="ALQA01000004">
    <property type="protein sequence ID" value="EJZ12249.1"/>
    <property type="molecule type" value="Genomic_DNA"/>
</dbReference>
<reference evidence="2 3" key="1">
    <citation type="journal article" date="2012" name="J. Bacteriol.">
        <title>Complete Genome Sequence of Mycobacterium vaccae Type Strain ATCC 25954.</title>
        <authorList>
            <person name="Ho Y.S."/>
            <person name="Adroub S.A."/>
            <person name="Abadi M."/>
            <person name="Al Alwan B."/>
            <person name="Alkhateeb R."/>
            <person name="Gao G."/>
            <person name="Ragab A."/>
            <person name="Ali S."/>
            <person name="van Soolingen D."/>
            <person name="Bitter W."/>
            <person name="Pain A."/>
            <person name="Abdallah A.M."/>
        </authorList>
    </citation>
    <scope>NUCLEOTIDE SEQUENCE [LARGE SCALE GENOMIC DNA]</scope>
    <source>
        <strain evidence="2 3">ATCC 25954</strain>
    </source>
</reference>
<protein>
    <submittedName>
        <fullName evidence="2">Diacylglycerol O-acyltransferase</fullName>
    </submittedName>
</protein>
<dbReference type="Pfam" id="PF03007">
    <property type="entry name" value="WS_DGAT_cat"/>
    <property type="match status" value="1"/>
</dbReference>
<dbReference type="AlphaFoldDB" id="K0VM84"/>